<keyword evidence="2" id="KW-0378">Hydrolase</keyword>
<protein>
    <submittedName>
        <fullName evidence="2">Beta-lactamase hydrolase-like protein</fullName>
        <ecNumber evidence="2">3.-.-.-</ecNumber>
    </submittedName>
</protein>
<dbReference type="AlphaFoldDB" id="A0A679IXK8"/>
<accession>A0A679IXK8</accession>
<dbReference type="Gene3D" id="3.90.190.10">
    <property type="entry name" value="Protein tyrosine phosphatase superfamily"/>
    <property type="match status" value="1"/>
</dbReference>
<evidence type="ECO:0000259" key="1">
    <source>
        <dbReference type="Pfam" id="PF04273"/>
    </source>
</evidence>
<dbReference type="InterPro" id="IPR029021">
    <property type="entry name" value="Prot-tyrosine_phosphatase-like"/>
</dbReference>
<dbReference type="Pfam" id="PF04273">
    <property type="entry name" value="BLH_phosphatase"/>
    <property type="match status" value="1"/>
</dbReference>
<dbReference type="GO" id="GO:0016787">
    <property type="term" value="F:hydrolase activity"/>
    <property type="evidence" value="ECO:0007669"/>
    <property type="project" value="UniProtKB-KW"/>
</dbReference>
<dbReference type="NCBIfam" id="TIGR01244">
    <property type="entry name" value="TIGR01244 family sulfur transferase"/>
    <property type="match status" value="1"/>
</dbReference>
<reference evidence="2" key="1">
    <citation type="submission" date="2019-12" db="EMBL/GenBank/DDBJ databases">
        <authorList>
            <person name="Cremers G."/>
        </authorList>
    </citation>
    <scope>NUCLEOTIDE SEQUENCE</scope>
    <source>
        <strain evidence="2">Mbul1</strain>
    </source>
</reference>
<evidence type="ECO:0000313" key="2">
    <source>
        <dbReference type="EMBL" id="CAA2101898.1"/>
    </source>
</evidence>
<name>A0A679IXK8_9HYPH</name>
<organism evidence="2">
    <name type="scientific">Methylobacterium bullatum</name>
    <dbReference type="NCBI Taxonomy" id="570505"/>
    <lineage>
        <taxon>Bacteria</taxon>
        <taxon>Pseudomonadati</taxon>
        <taxon>Pseudomonadota</taxon>
        <taxon>Alphaproteobacteria</taxon>
        <taxon>Hyphomicrobiales</taxon>
        <taxon>Methylobacteriaceae</taxon>
        <taxon>Methylobacterium</taxon>
    </lineage>
</organism>
<proteinExistence type="predicted"/>
<feature type="domain" description="Beta-lactamase hydrolase-like protein phosphatase-like" evidence="1">
    <location>
        <begin position="9"/>
        <end position="110"/>
    </location>
</feature>
<sequence length="147" mass="15402">MTITPIELRLSVSGQPNEAEIADLATQGFALLINNRPEGEEPGQLGSAAEAAAAEAVGLAYLHLPVTGPGITHEDIARFREAVEGAPGPVLAHCRSGTRSLTLWALSDVLAGRLRRDDLLAYGRERGFDLSGAVRWLDTHAAAPAGA</sequence>
<gene>
    <name evidence="2" type="primary">blh</name>
    <name evidence="2" type="ORF">MBUL_01411</name>
</gene>
<dbReference type="SUPFAM" id="SSF52799">
    <property type="entry name" value="(Phosphotyrosine protein) phosphatases II"/>
    <property type="match status" value="1"/>
</dbReference>
<dbReference type="EC" id="3.-.-.-" evidence="2"/>
<dbReference type="EMBL" id="LR743504">
    <property type="protein sequence ID" value="CAA2101898.1"/>
    <property type="molecule type" value="Genomic_DNA"/>
</dbReference>
<dbReference type="CDD" id="cd14503">
    <property type="entry name" value="PTP-bact"/>
    <property type="match status" value="1"/>
</dbReference>
<dbReference type="InterPro" id="IPR005939">
    <property type="entry name" value="BLH_phosphatase-like"/>
</dbReference>